<protein>
    <recommendedName>
        <fullName evidence="3">TPR repeat protein</fullName>
    </recommendedName>
</protein>
<name>A0A090S7B2_9VIBR</name>
<dbReference type="Pfam" id="PF10952">
    <property type="entry name" value="DUF2753"/>
    <property type="match status" value="1"/>
</dbReference>
<dbReference type="AlphaFoldDB" id="A0A090S7B2"/>
<reference evidence="1 2" key="2">
    <citation type="submission" date="2014-09" db="EMBL/GenBank/DDBJ databases">
        <authorList>
            <consortium name="NBRP consortium"/>
            <person name="Sawabe T."/>
            <person name="Meirelles P."/>
            <person name="Nakanishi M."/>
            <person name="Sayaka M."/>
            <person name="Hattori M."/>
            <person name="Ohkuma M."/>
        </authorList>
    </citation>
    <scope>NUCLEOTIDE SEQUENCE [LARGE SCALE GENOMIC DNA]</scope>
    <source>
        <strain evidence="2">JCM19235</strain>
    </source>
</reference>
<organism evidence="1 2">
    <name type="scientific">Vibrio maritimus</name>
    <dbReference type="NCBI Taxonomy" id="990268"/>
    <lineage>
        <taxon>Bacteria</taxon>
        <taxon>Pseudomonadati</taxon>
        <taxon>Pseudomonadota</taxon>
        <taxon>Gammaproteobacteria</taxon>
        <taxon>Vibrionales</taxon>
        <taxon>Vibrionaceae</taxon>
        <taxon>Vibrio</taxon>
    </lineage>
</organism>
<dbReference type="EMBL" id="BBMR01000015">
    <property type="protein sequence ID" value="GAL22693.1"/>
    <property type="molecule type" value="Genomic_DNA"/>
</dbReference>
<sequence>MDTAKWERHTLLADEAAKRGELMSAVAHYQVALAESQHLEVNTEGDLEELEDLLAIKVMSCHNLADFWRAQGDSDYELKYLQLASEEVMMLLPQCPRTSCSRFVSSLGCCKSALVEFLKRHPNPKVAKHVEQIQSVNDCELIVKFQIH</sequence>
<keyword evidence="2" id="KW-1185">Reference proteome</keyword>
<evidence type="ECO:0000313" key="1">
    <source>
        <dbReference type="EMBL" id="GAL22693.1"/>
    </source>
</evidence>
<accession>A0A090S7B2</accession>
<comment type="caution">
    <text evidence="1">The sequence shown here is derived from an EMBL/GenBank/DDBJ whole genome shotgun (WGS) entry which is preliminary data.</text>
</comment>
<dbReference type="OrthoDB" id="5587613at2"/>
<dbReference type="STRING" id="990268.JCM19235_4651"/>
<evidence type="ECO:0008006" key="3">
    <source>
        <dbReference type="Google" id="ProtNLM"/>
    </source>
</evidence>
<dbReference type="Proteomes" id="UP000029228">
    <property type="component" value="Unassembled WGS sequence"/>
</dbReference>
<reference evidence="1 2" key="1">
    <citation type="submission" date="2014-09" db="EMBL/GenBank/DDBJ databases">
        <title>Vibrio maritimus JCM 19235. (C45) whole genome shotgun sequence.</title>
        <authorList>
            <person name="Sawabe T."/>
            <person name="Meirelles P."/>
            <person name="Nakanishi M."/>
            <person name="Sayaka M."/>
            <person name="Hattori M."/>
            <person name="Ohkuma M."/>
        </authorList>
    </citation>
    <scope>NUCLEOTIDE SEQUENCE [LARGE SCALE GENOMIC DNA]</scope>
    <source>
        <strain evidence="2">JCM19235</strain>
    </source>
</reference>
<gene>
    <name evidence="1" type="ORF">JCM19235_4651</name>
</gene>
<dbReference type="InterPro" id="IPR020206">
    <property type="entry name" value="Uncharacterised_VP2110"/>
</dbReference>
<evidence type="ECO:0000313" key="2">
    <source>
        <dbReference type="Proteomes" id="UP000029228"/>
    </source>
</evidence>
<proteinExistence type="predicted"/>